<dbReference type="EMBL" id="LR798382">
    <property type="protein sequence ID" value="CAB5228081.1"/>
    <property type="molecule type" value="Genomic_DNA"/>
</dbReference>
<protein>
    <recommendedName>
        <fullName evidence="4">Holin</fullName>
    </recommendedName>
</protein>
<keyword evidence="1" id="KW-0472">Membrane</keyword>
<keyword evidence="1" id="KW-0812">Transmembrane</keyword>
<name>A0A6J5SE60_9CAUD</name>
<feature type="transmembrane region" description="Helical" evidence="1">
    <location>
        <begin position="12"/>
        <end position="32"/>
    </location>
</feature>
<keyword evidence="1" id="KW-1133">Transmembrane helix</keyword>
<sequence length="75" mass="7928">MSKSNLDWTKWLQGIAAAAIGGAANTICAIAVDPIAFNFNDLPKLGKMAVGAAVISLAFYLKQSPVPPEEPEQKQ</sequence>
<accession>A0A6J5SE60</accession>
<evidence type="ECO:0000256" key="1">
    <source>
        <dbReference type="SAM" id="Phobius"/>
    </source>
</evidence>
<evidence type="ECO:0008006" key="4">
    <source>
        <dbReference type="Google" id="ProtNLM"/>
    </source>
</evidence>
<evidence type="ECO:0000313" key="3">
    <source>
        <dbReference type="EMBL" id="CAB5228081.1"/>
    </source>
</evidence>
<gene>
    <name evidence="2" type="ORF">UFOVP1444_11</name>
    <name evidence="3" type="ORF">UFOVP1536_56</name>
</gene>
<evidence type="ECO:0000313" key="2">
    <source>
        <dbReference type="EMBL" id="CAB4212492.1"/>
    </source>
</evidence>
<reference evidence="2" key="1">
    <citation type="submission" date="2020-05" db="EMBL/GenBank/DDBJ databases">
        <authorList>
            <person name="Chiriac C."/>
            <person name="Salcher M."/>
            <person name="Ghai R."/>
            <person name="Kavagutti S V."/>
        </authorList>
    </citation>
    <scope>NUCLEOTIDE SEQUENCE</scope>
</reference>
<dbReference type="EMBL" id="LR797393">
    <property type="protein sequence ID" value="CAB4212492.1"/>
    <property type="molecule type" value="Genomic_DNA"/>
</dbReference>
<organism evidence="2">
    <name type="scientific">uncultured Caudovirales phage</name>
    <dbReference type="NCBI Taxonomy" id="2100421"/>
    <lineage>
        <taxon>Viruses</taxon>
        <taxon>Duplodnaviria</taxon>
        <taxon>Heunggongvirae</taxon>
        <taxon>Uroviricota</taxon>
        <taxon>Caudoviricetes</taxon>
        <taxon>Peduoviridae</taxon>
        <taxon>Maltschvirus</taxon>
        <taxon>Maltschvirus maltsch</taxon>
    </lineage>
</organism>
<proteinExistence type="predicted"/>